<protein>
    <recommendedName>
        <fullName evidence="3">DUF3368 domain-containing protein</fullName>
    </recommendedName>
</protein>
<evidence type="ECO:0000313" key="2">
    <source>
        <dbReference type="Proteomes" id="UP001065682"/>
    </source>
</evidence>
<dbReference type="Proteomes" id="UP001065682">
    <property type="component" value="Unassembled WGS sequence"/>
</dbReference>
<sequence length="164" mass="19012">MKIFDTSSIVCIFREVQYPKILDACKDLGYRLSITPQVYEGIMENPETLQHLEAYGDVEIIQDGDAECYERLAKRYPWLHKGELSVLCAGVAIGRDKKRYYCVIDERARNLRDKLQIRVTGTVGLILWERERLALTGGECHDLYNRFLQSSFHIKKEVLQGLLK</sequence>
<reference evidence="1" key="1">
    <citation type="submission" date="2019-06" db="EMBL/GenBank/DDBJ databases">
        <title>Methanoculleus strain from Tamsui River, Taipei, Taiwan.</title>
        <authorList>
            <person name="You Y.-T."/>
            <person name="Chen S.-C."/>
            <person name="Lai S.-J."/>
            <person name="Lee Y.-C."/>
            <person name="Lai M.-C."/>
        </authorList>
    </citation>
    <scope>NUCLEOTIDE SEQUENCE</scope>
    <source>
        <strain evidence="1">Afa-1</strain>
    </source>
</reference>
<dbReference type="AlphaFoldDB" id="A0A9E4ZN18"/>
<accession>A0A9E4ZN18</accession>
<proteinExistence type="predicted"/>
<dbReference type="EMBL" id="VHLL01000015">
    <property type="protein sequence ID" value="MCT8338407.1"/>
    <property type="molecule type" value="Genomic_DNA"/>
</dbReference>
<gene>
    <name evidence="1" type="ORF">FKB36_13165</name>
</gene>
<organism evidence="1 2">
    <name type="scientific">Methanoculleus formosensis</name>
    <dbReference type="NCBI Taxonomy" id="2590886"/>
    <lineage>
        <taxon>Archaea</taxon>
        <taxon>Methanobacteriati</taxon>
        <taxon>Methanobacteriota</taxon>
        <taxon>Stenosarchaea group</taxon>
        <taxon>Methanomicrobia</taxon>
        <taxon>Methanomicrobiales</taxon>
        <taxon>Methanomicrobiaceae</taxon>
        <taxon>Methanoculleus</taxon>
    </lineage>
</organism>
<dbReference type="RefSeq" id="WP_261598557.1">
    <property type="nucleotide sequence ID" value="NZ_VHLL01000015.1"/>
</dbReference>
<name>A0A9E4ZN18_9EURY</name>
<comment type="caution">
    <text evidence="1">The sequence shown here is derived from an EMBL/GenBank/DDBJ whole genome shotgun (WGS) entry which is preliminary data.</text>
</comment>
<keyword evidence="2" id="KW-1185">Reference proteome</keyword>
<evidence type="ECO:0000313" key="1">
    <source>
        <dbReference type="EMBL" id="MCT8338407.1"/>
    </source>
</evidence>
<dbReference type="InterPro" id="IPR021799">
    <property type="entry name" value="PIN-like_prokaryotic"/>
</dbReference>
<evidence type="ECO:0008006" key="3">
    <source>
        <dbReference type="Google" id="ProtNLM"/>
    </source>
</evidence>
<dbReference type="Pfam" id="PF11848">
    <property type="entry name" value="DUF3368"/>
    <property type="match status" value="1"/>
</dbReference>